<feature type="transmembrane region" description="Helical" evidence="1">
    <location>
        <begin position="230"/>
        <end position="247"/>
    </location>
</feature>
<feature type="transmembrane region" description="Helical" evidence="1">
    <location>
        <begin position="59"/>
        <end position="77"/>
    </location>
</feature>
<dbReference type="Proteomes" id="UP000267844">
    <property type="component" value="Unassembled WGS sequence"/>
</dbReference>
<proteinExistence type="predicted"/>
<feature type="transmembrane region" description="Helical" evidence="1">
    <location>
        <begin position="97"/>
        <end position="116"/>
    </location>
</feature>
<keyword evidence="1" id="KW-0812">Transmembrane</keyword>
<feature type="transmembrane region" description="Helical" evidence="1">
    <location>
        <begin position="254"/>
        <end position="272"/>
    </location>
</feature>
<keyword evidence="1" id="KW-1133">Transmembrane helix</keyword>
<feature type="transmembrane region" description="Helical" evidence="1">
    <location>
        <begin position="403"/>
        <end position="421"/>
    </location>
</feature>
<sequence>MKFLKLTRVVLLIVLLLLFILYGFTTTSDNFSYVFLVPVVFIFTLFLETKFFKKYTLMLYILLVLSLVKYYIIPLLIIFSNNIKAVGPLPSLYNFKYAILITIIEILTLYIVKYLFFKKNTKNNINNTFKYVRHYTKNNNLKFLIIALLLLFFFLFNQSLLLPKNIFAERDYYEDGGVKSSLSIVVKWIIVIAFPIFVIFIKQYFKTTGYYLNLLFFLLFGYLQLGTSRWTILFYTIIAFAFLLKVYGNKVKKVIFPVSGLLLFVMLSISIYKFSWAVNDSSNKYIDIVIVMSEQLQSYFSGPTLIAQSLEIENNYKIGISTLINDFAGSIPLVSSSVDQGNRINYIFNEYIFGANTIIQTQIMPMSGIGYVYFGLLGSTIFVFIYTYIGLKLENLANQSKDIINFWILTYMAIWCIASIIFSSQLIWGNIIANYAILLGANFIINQFNLKK</sequence>
<feature type="transmembrane region" description="Helical" evidence="1">
    <location>
        <begin position="208"/>
        <end position="224"/>
    </location>
</feature>
<keyword evidence="1" id="KW-0472">Membrane</keyword>
<reference evidence="2 3" key="1">
    <citation type="submission" date="2018-10" db="EMBL/GenBank/DDBJ databases">
        <title>Transmission dynamics of multidrug resistant bacteria on intensive care unit surfaces.</title>
        <authorList>
            <person name="D'Souza A.W."/>
            <person name="Potter R.F."/>
            <person name="Wallace M."/>
            <person name="Shupe A."/>
            <person name="Patel S."/>
            <person name="Sun S."/>
            <person name="Gul D."/>
            <person name="Kwon J.H."/>
            <person name="Andleeb S."/>
            <person name="Burnham C.-A.D."/>
            <person name="Dantas G."/>
        </authorList>
    </citation>
    <scope>NUCLEOTIDE SEQUENCE [LARGE SCALE GENOMIC DNA]</scope>
    <source>
        <strain evidence="2 3">WF_348</strain>
    </source>
</reference>
<comment type="caution">
    <text evidence="2">The sequence shown here is derived from an EMBL/GenBank/DDBJ whole genome shotgun (WGS) entry which is preliminary data.</text>
</comment>
<dbReference type="AlphaFoldDB" id="A0A3R8TRC3"/>
<dbReference type="RefSeq" id="WP_125349162.1">
    <property type="nucleotide sequence ID" value="NZ_RHPN01000004.1"/>
</dbReference>
<feature type="transmembrane region" description="Helical" evidence="1">
    <location>
        <begin position="143"/>
        <end position="162"/>
    </location>
</feature>
<feature type="transmembrane region" description="Helical" evidence="1">
    <location>
        <begin position="31"/>
        <end position="47"/>
    </location>
</feature>
<feature type="transmembrane region" description="Helical" evidence="1">
    <location>
        <begin position="7"/>
        <end position="25"/>
    </location>
</feature>
<accession>A0A3R8TRC3</accession>
<protein>
    <recommendedName>
        <fullName evidence="4">Oligosaccharide repeat unit polymerase</fullName>
    </recommendedName>
</protein>
<gene>
    <name evidence="2" type="ORF">EGI89_03410</name>
</gene>
<evidence type="ECO:0000313" key="2">
    <source>
        <dbReference type="EMBL" id="RRT93465.1"/>
    </source>
</evidence>
<evidence type="ECO:0000256" key="1">
    <source>
        <dbReference type="SAM" id="Phobius"/>
    </source>
</evidence>
<dbReference type="EMBL" id="RHPO01000004">
    <property type="protein sequence ID" value="RRT93465.1"/>
    <property type="molecule type" value="Genomic_DNA"/>
</dbReference>
<organism evidence="2 3">
    <name type="scientific">Empedobacter falsenii</name>
    <dbReference type="NCBI Taxonomy" id="343874"/>
    <lineage>
        <taxon>Bacteria</taxon>
        <taxon>Pseudomonadati</taxon>
        <taxon>Bacteroidota</taxon>
        <taxon>Flavobacteriia</taxon>
        <taxon>Flavobacteriales</taxon>
        <taxon>Weeksellaceae</taxon>
        <taxon>Empedobacter</taxon>
    </lineage>
</organism>
<evidence type="ECO:0000313" key="3">
    <source>
        <dbReference type="Proteomes" id="UP000267844"/>
    </source>
</evidence>
<feature type="transmembrane region" description="Helical" evidence="1">
    <location>
        <begin position="182"/>
        <end position="201"/>
    </location>
</feature>
<feature type="transmembrane region" description="Helical" evidence="1">
    <location>
        <begin position="371"/>
        <end position="391"/>
    </location>
</feature>
<evidence type="ECO:0008006" key="4">
    <source>
        <dbReference type="Google" id="ProtNLM"/>
    </source>
</evidence>
<name>A0A3R8TRC3_9FLAO</name>
<feature type="transmembrane region" description="Helical" evidence="1">
    <location>
        <begin position="427"/>
        <end position="445"/>
    </location>
</feature>